<sequence length="334" mass="35982">MSFTVLRKGFYTTVQDLGRHGYRQYGVVRSGAMDSFAMQAANLLVGNERNAAVLEATLLGPKLRCERSVLVAVCGGEAEMLVNGNPAPLWRPVLLAAGDVLQFGVMRSGCRLYIAAAGGVDVPEAMGSRSTYVRAGIGGYKGRALQDGDVLELGTPSTLAQQLEAGGRTSWGVSPYARPAYNTSPVIRVMRGAQYDCFTEESKRQFFNGSFQVTAASDRMGYRLEGRALTLQEPLELLSEAVTFGTVQVPPEGKPIVLMADCQTTGGYPKLAAVATVDLPLLAQVKPGESVRFQEIAVEEAQRLLQEQEQALKELETGIKLKGRSQHAVCGFEL</sequence>
<dbReference type="SUPFAM" id="SSF50891">
    <property type="entry name" value="Cyclophilin-like"/>
    <property type="match status" value="1"/>
</dbReference>
<evidence type="ECO:0000313" key="6">
    <source>
        <dbReference type="EMBL" id="MCP8970476.1"/>
    </source>
</evidence>
<dbReference type="PANTHER" id="PTHR43309:SF5">
    <property type="entry name" value="5-OXOPROLINASE SUBUNIT C"/>
    <property type="match status" value="1"/>
</dbReference>
<keyword evidence="4" id="KW-0175">Coiled coil</keyword>
<evidence type="ECO:0000259" key="5">
    <source>
        <dbReference type="SMART" id="SM00797"/>
    </source>
</evidence>
<dbReference type="GO" id="GO:0016787">
    <property type="term" value="F:hydrolase activity"/>
    <property type="evidence" value="ECO:0007669"/>
    <property type="project" value="UniProtKB-KW"/>
</dbReference>
<keyword evidence="1" id="KW-0547">Nucleotide-binding</keyword>
<reference evidence="6" key="1">
    <citation type="submission" date="2022-07" db="EMBL/GenBank/DDBJ databases">
        <authorList>
            <person name="Li W.-J."/>
            <person name="Deng Q.-Q."/>
        </authorList>
    </citation>
    <scope>NUCLEOTIDE SEQUENCE</scope>
    <source>
        <strain evidence="6">SYSU M60031</strain>
    </source>
</reference>
<dbReference type="AlphaFoldDB" id="A0AA41X7R7"/>
<feature type="domain" description="Carboxyltransferase" evidence="5">
    <location>
        <begin position="24"/>
        <end position="311"/>
    </location>
</feature>
<evidence type="ECO:0000256" key="3">
    <source>
        <dbReference type="ARBA" id="ARBA00022840"/>
    </source>
</evidence>
<dbReference type="Gene3D" id="2.40.100.10">
    <property type="entry name" value="Cyclophilin-like"/>
    <property type="match status" value="1"/>
</dbReference>
<dbReference type="PANTHER" id="PTHR43309">
    <property type="entry name" value="5-OXOPROLINASE SUBUNIT C"/>
    <property type="match status" value="1"/>
</dbReference>
<comment type="caution">
    <text evidence="6">The sequence shown here is derived from an EMBL/GenBank/DDBJ whole genome shotgun (WGS) entry which is preliminary data.</text>
</comment>
<dbReference type="InterPro" id="IPR003778">
    <property type="entry name" value="CT_A_B"/>
</dbReference>
<dbReference type="EMBL" id="JANCLT010000012">
    <property type="protein sequence ID" value="MCP8970476.1"/>
    <property type="molecule type" value="Genomic_DNA"/>
</dbReference>
<feature type="coiled-coil region" evidence="4">
    <location>
        <begin position="291"/>
        <end position="318"/>
    </location>
</feature>
<gene>
    <name evidence="6" type="ORF">NK662_18315</name>
</gene>
<name>A0AA41X7R7_9BACI</name>
<accession>A0AA41X7R7</accession>
<dbReference type="SMART" id="SM00797">
    <property type="entry name" value="AHS2"/>
    <property type="match status" value="1"/>
</dbReference>
<keyword evidence="7" id="KW-1185">Reference proteome</keyword>
<proteinExistence type="predicted"/>
<dbReference type="InterPro" id="IPR052708">
    <property type="entry name" value="PxpC"/>
</dbReference>
<dbReference type="Pfam" id="PF02626">
    <property type="entry name" value="CT_A_B"/>
    <property type="match status" value="1"/>
</dbReference>
<keyword evidence="2" id="KW-0378">Hydrolase</keyword>
<evidence type="ECO:0000256" key="2">
    <source>
        <dbReference type="ARBA" id="ARBA00022801"/>
    </source>
</evidence>
<evidence type="ECO:0000256" key="4">
    <source>
        <dbReference type="SAM" id="Coils"/>
    </source>
</evidence>
<dbReference type="Proteomes" id="UP001156102">
    <property type="component" value="Unassembled WGS sequence"/>
</dbReference>
<evidence type="ECO:0000256" key="1">
    <source>
        <dbReference type="ARBA" id="ARBA00022741"/>
    </source>
</evidence>
<dbReference type="InterPro" id="IPR029000">
    <property type="entry name" value="Cyclophilin-like_dom_sf"/>
</dbReference>
<organism evidence="6 7">
    <name type="scientific">Ectobacillus ponti</name>
    <dbReference type="NCBI Taxonomy" id="2961894"/>
    <lineage>
        <taxon>Bacteria</taxon>
        <taxon>Bacillati</taxon>
        <taxon>Bacillota</taxon>
        <taxon>Bacilli</taxon>
        <taxon>Bacillales</taxon>
        <taxon>Bacillaceae</taxon>
        <taxon>Ectobacillus</taxon>
    </lineage>
</organism>
<dbReference type="NCBIfam" id="TIGR00724">
    <property type="entry name" value="urea_amlyse_rel"/>
    <property type="match status" value="1"/>
</dbReference>
<evidence type="ECO:0000313" key="7">
    <source>
        <dbReference type="Proteomes" id="UP001156102"/>
    </source>
</evidence>
<protein>
    <submittedName>
        <fullName evidence="6">Biotin-dependent carboxyltransferase family protein</fullName>
    </submittedName>
</protein>
<keyword evidence="3" id="KW-0067">ATP-binding</keyword>
<dbReference type="GO" id="GO:0005524">
    <property type="term" value="F:ATP binding"/>
    <property type="evidence" value="ECO:0007669"/>
    <property type="project" value="UniProtKB-KW"/>
</dbReference>
<dbReference type="RefSeq" id="WP_254760396.1">
    <property type="nucleotide sequence ID" value="NZ_JANCLT010000012.1"/>
</dbReference>